<dbReference type="Pfam" id="PF21948">
    <property type="entry name" value="LplA-B_cat"/>
    <property type="match status" value="1"/>
</dbReference>
<comment type="similarity">
    <text evidence="2">Belongs to the LplA family.</text>
</comment>
<comment type="caution">
    <text evidence="5">The sequence shown here is derived from an EMBL/GenBank/DDBJ whole genome shotgun (WGS) entry which is preliminary data.</text>
</comment>
<evidence type="ECO:0000256" key="1">
    <source>
        <dbReference type="ARBA" id="ARBA00005085"/>
    </source>
</evidence>
<dbReference type="InterPro" id="IPR004562">
    <property type="entry name" value="LipoylTrfase_LipoateP_Ligase"/>
</dbReference>
<evidence type="ECO:0000313" key="6">
    <source>
        <dbReference type="Proteomes" id="UP000192247"/>
    </source>
</evidence>
<dbReference type="SUPFAM" id="SSF55681">
    <property type="entry name" value="Class II aaRS and biotin synthetases"/>
    <property type="match status" value="1"/>
</dbReference>
<dbReference type="CDD" id="cd16443">
    <property type="entry name" value="LplA"/>
    <property type="match status" value="1"/>
</dbReference>
<keyword evidence="6" id="KW-1185">Reference proteome</keyword>
<dbReference type="PROSITE" id="PS51733">
    <property type="entry name" value="BPL_LPL_CATALYTIC"/>
    <property type="match status" value="1"/>
</dbReference>
<dbReference type="InParanoid" id="A0A1V9X131"/>
<dbReference type="AlphaFoldDB" id="A0A1V9X131"/>
<dbReference type="EMBL" id="MNPL01029852">
    <property type="protein sequence ID" value="OQR67126.1"/>
    <property type="molecule type" value="Genomic_DNA"/>
</dbReference>
<dbReference type="InterPro" id="IPR004143">
    <property type="entry name" value="BPL_LPL_catalytic"/>
</dbReference>
<dbReference type="InterPro" id="IPR045864">
    <property type="entry name" value="aa-tRNA-synth_II/BPL/LPL"/>
</dbReference>
<name>A0A1V9X131_9ACAR</name>
<dbReference type="GO" id="GO:0017118">
    <property type="term" value="F:lipoyltransferase activity"/>
    <property type="evidence" value="ECO:0007669"/>
    <property type="project" value="TreeGrafter"/>
</dbReference>
<evidence type="ECO:0000256" key="3">
    <source>
        <dbReference type="SAM" id="SignalP"/>
    </source>
</evidence>
<accession>A0A1V9X131</accession>
<comment type="pathway">
    <text evidence="1">Protein modification; protein lipoylation via exogenous pathway; protein N(6)-(lipoyl)lysine from lipoate: step 2/2.</text>
</comment>
<feature type="chain" id="PRO_5012076882" evidence="3">
    <location>
        <begin position="23"/>
        <end position="402"/>
    </location>
</feature>
<feature type="signal peptide" evidence="3">
    <location>
        <begin position="1"/>
        <end position="22"/>
    </location>
</feature>
<dbReference type="OrthoDB" id="201621at2759"/>
<dbReference type="Proteomes" id="UP000192247">
    <property type="component" value="Unassembled WGS sequence"/>
</dbReference>
<keyword evidence="3" id="KW-0732">Signal</keyword>
<evidence type="ECO:0000313" key="5">
    <source>
        <dbReference type="EMBL" id="OQR67126.1"/>
    </source>
</evidence>
<evidence type="ECO:0000256" key="2">
    <source>
        <dbReference type="ARBA" id="ARBA00008242"/>
    </source>
</evidence>
<organism evidence="5 6">
    <name type="scientific">Tropilaelaps mercedesae</name>
    <dbReference type="NCBI Taxonomy" id="418985"/>
    <lineage>
        <taxon>Eukaryota</taxon>
        <taxon>Metazoa</taxon>
        <taxon>Ecdysozoa</taxon>
        <taxon>Arthropoda</taxon>
        <taxon>Chelicerata</taxon>
        <taxon>Arachnida</taxon>
        <taxon>Acari</taxon>
        <taxon>Parasitiformes</taxon>
        <taxon>Mesostigmata</taxon>
        <taxon>Gamasina</taxon>
        <taxon>Dermanyssoidea</taxon>
        <taxon>Laelapidae</taxon>
        <taxon>Tropilaelaps</taxon>
    </lineage>
</organism>
<dbReference type="STRING" id="418985.A0A1V9X131"/>
<sequence length="402" mass="44851">MSGFPWLGVILCICSSVSVAWADDTLAAEADHTIEAPSASHPIVSRRCRETSTMVFLTRLSRCPTAAVAAVRPGSVLISRSPCIYSNLALETWLFERLEFADVERGMLFMWTNRPCVVIGRHQNPWFEANLKRMSELNVAIARRNSGGGTVYHDQGNLNVSFLGPKATYNRKRNLHMICTVLKRHYGISAEPNERDDIIVDGKYKVSGTASKLAHRKAYHHCTLLVNVDKAVLGEVLQNSCEHQVETKSTRSVRAETINLTDVAPQVEMCALARRLGEQFASEVQTGAGLREVDVTEEAFPGVTNMTRQLQDWEWQFGWTPRFKISTDKLVVCVYHGRIENITEVGARFEASALGLANIVLRGKKFTIEEITAVLGRLDSQRDRLSPLQDALIECVNVVSYT</sequence>
<dbReference type="GO" id="GO:0016874">
    <property type="term" value="F:ligase activity"/>
    <property type="evidence" value="ECO:0007669"/>
    <property type="project" value="UniProtKB-KW"/>
</dbReference>
<dbReference type="UniPathway" id="UPA00537">
    <property type="reaction ID" value="UER00595"/>
</dbReference>
<feature type="domain" description="BPL/LPL catalytic" evidence="4">
    <location>
        <begin position="102"/>
        <end position="284"/>
    </location>
</feature>
<dbReference type="GO" id="GO:0005739">
    <property type="term" value="C:mitochondrion"/>
    <property type="evidence" value="ECO:0007669"/>
    <property type="project" value="TreeGrafter"/>
</dbReference>
<dbReference type="FunCoup" id="A0A1V9X131">
    <property type="interactions" value="635"/>
</dbReference>
<dbReference type="PANTHER" id="PTHR12561">
    <property type="entry name" value="LIPOATE-PROTEIN LIGASE"/>
    <property type="match status" value="1"/>
</dbReference>
<keyword evidence="5" id="KW-0436">Ligase</keyword>
<dbReference type="PANTHER" id="PTHR12561:SF3">
    <property type="entry name" value="LIPOYLTRANSFERASE 1, MITOCHONDRIAL"/>
    <property type="match status" value="1"/>
</dbReference>
<dbReference type="FunFam" id="3.30.930.10:FF:000045">
    <property type="entry name" value="lipoyltransferase 1, mitochondrial"/>
    <property type="match status" value="1"/>
</dbReference>
<dbReference type="GO" id="GO:0009249">
    <property type="term" value="P:protein lipoylation"/>
    <property type="evidence" value="ECO:0007669"/>
    <property type="project" value="InterPro"/>
</dbReference>
<proteinExistence type="inferred from homology"/>
<dbReference type="Gene3D" id="3.30.930.10">
    <property type="entry name" value="Bira Bifunctional Protein, Domain 2"/>
    <property type="match status" value="1"/>
</dbReference>
<gene>
    <name evidence="5" type="ORF">BIW11_04838</name>
</gene>
<reference evidence="5 6" key="1">
    <citation type="journal article" date="2017" name="Gigascience">
        <title>Draft genome of the honey bee ectoparasitic mite, Tropilaelaps mercedesae, is shaped by the parasitic life history.</title>
        <authorList>
            <person name="Dong X."/>
            <person name="Armstrong S.D."/>
            <person name="Xia D."/>
            <person name="Makepeace B.L."/>
            <person name="Darby A.C."/>
            <person name="Kadowaki T."/>
        </authorList>
    </citation>
    <scope>NUCLEOTIDE SEQUENCE [LARGE SCALE GENOMIC DNA]</scope>
    <source>
        <strain evidence="5">Wuxi-XJTLU</strain>
    </source>
</reference>
<evidence type="ECO:0000259" key="4">
    <source>
        <dbReference type="PROSITE" id="PS51733"/>
    </source>
</evidence>
<protein>
    <submittedName>
        <fullName evidence="5">Lipoate-protein ligase-like</fullName>
    </submittedName>
</protein>